<dbReference type="SUPFAM" id="SSF52540">
    <property type="entry name" value="P-loop containing nucleoside triphosphate hydrolases"/>
    <property type="match status" value="1"/>
</dbReference>
<dbReference type="PRINTS" id="PR00449">
    <property type="entry name" value="RASTRNSFRMNG"/>
</dbReference>
<reference evidence="3" key="1">
    <citation type="submission" date="2020-09" db="EMBL/GenBank/DDBJ databases">
        <authorList>
            <person name="Kikuchi T."/>
        </authorList>
    </citation>
    <scope>NUCLEOTIDE SEQUENCE</scope>
    <source>
        <strain evidence="3">SH1</strain>
    </source>
</reference>
<evidence type="ECO:0000256" key="2">
    <source>
        <dbReference type="ARBA" id="ARBA00023134"/>
    </source>
</evidence>
<dbReference type="GO" id="GO:0005525">
    <property type="term" value="F:GTP binding"/>
    <property type="evidence" value="ECO:0007669"/>
    <property type="project" value="UniProtKB-KW"/>
</dbReference>
<organism evidence="3 4">
    <name type="scientific">Bursaphelenchus okinawaensis</name>
    <dbReference type="NCBI Taxonomy" id="465554"/>
    <lineage>
        <taxon>Eukaryota</taxon>
        <taxon>Metazoa</taxon>
        <taxon>Ecdysozoa</taxon>
        <taxon>Nematoda</taxon>
        <taxon>Chromadorea</taxon>
        <taxon>Rhabditida</taxon>
        <taxon>Tylenchina</taxon>
        <taxon>Tylenchomorpha</taxon>
        <taxon>Aphelenchoidea</taxon>
        <taxon>Aphelenchoididae</taxon>
        <taxon>Bursaphelenchus</taxon>
    </lineage>
</organism>
<dbReference type="AlphaFoldDB" id="A0A811KPA6"/>
<proteinExistence type="predicted"/>
<evidence type="ECO:0008006" key="5">
    <source>
        <dbReference type="Google" id="ProtNLM"/>
    </source>
</evidence>
<dbReference type="Gene3D" id="3.40.50.300">
    <property type="entry name" value="P-loop containing nucleotide triphosphate hydrolases"/>
    <property type="match status" value="1"/>
</dbReference>
<keyword evidence="2" id="KW-0342">GTP-binding</keyword>
<dbReference type="InterPro" id="IPR025662">
    <property type="entry name" value="Sigma_54_int_dom_ATP-bd_1"/>
</dbReference>
<name>A0A811KPA6_9BILA</name>
<sequence>MNQSSNKVLLLGDTGVGKSTLVETLCGKPNSRPESTVGVNIKVLAHQFAAGTPQESTEIIELWDVGGANIHRQTAARVFSDNVCGIIFVHDLSNSRSEQNLAQWSSLLEEVQLMNGSQRFGEFNRLGEVEKIGYLPTLVVGSYFDLAPHRSRDPNRQRLRFLRQYEEIQVDCRKEISAGSTNKLLVSRFFDAVCVVKSRNSEIISQRRRRL</sequence>
<dbReference type="Proteomes" id="UP000614601">
    <property type="component" value="Unassembled WGS sequence"/>
</dbReference>
<dbReference type="EMBL" id="CAJFCW020000004">
    <property type="protein sequence ID" value="CAG9109859.1"/>
    <property type="molecule type" value="Genomic_DNA"/>
</dbReference>
<keyword evidence="4" id="KW-1185">Reference proteome</keyword>
<evidence type="ECO:0000313" key="3">
    <source>
        <dbReference type="EMBL" id="CAD5218283.1"/>
    </source>
</evidence>
<evidence type="ECO:0000313" key="4">
    <source>
        <dbReference type="Proteomes" id="UP000614601"/>
    </source>
</evidence>
<protein>
    <recommendedName>
        <fullName evidence="5">Rab-like protein 3</fullName>
    </recommendedName>
</protein>
<accession>A0A811KPA6</accession>
<dbReference type="Proteomes" id="UP000783686">
    <property type="component" value="Unassembled WGS sequence"/>
</dbReference>
<comment type="caution">
    <text evidence="3">The sequence shown here is derived from an EMBL/GenBank/DDBJ whole genome shotgun (WGS) entry which is preliminary data.</text>
</comment>
<dbReference type="PANTHER" id="PTHR24073">
    <property type="entry name" value="DRAB5-RELATED"/>
    <property type="match status" value="1"/>
</dbReference>
<dbReference type="OrthoDB" id="5914890at2759"/>
<keyword evidence="1" id="KW-0547">Nucleotide-binding</keyword>
<dbReference type="PROSITE" id="PS00675">
    <property type="entry name" value="SIGMA54_INTERACT_1"/>
    <property type="match status" value="1"/>
</dbReference>
<dbReference type="EMBL" id="CAJFDH010000004">
    <property type="protein sequence ID" value="CAD5218283.1"/>
    <property type="molecule type" value="Genomic_DNA"/>
</dbReference>
<evidence type="ECO:0000256" key="1">
    <source>
        <dbReference type="ARBA" id="ARBA00022741"/>
    </source>
</evidence>
<dbReference type="Pfam" id="PF08477">
    <property type="entry name" value="Roc"/>
    <property type="match status" value="1"/>
</dbReference>
<dbReference type="PROSITE" id="PS51419">
    <property type="entry name" value="RAB"/>
    <property type="match status" value="1"/>
</dbReference>
<dbReference type="InterPro" id="IPR027417">
    <property type="entry name" value="P-loop_NTPase"/>
</dbReference>
<gene>
    <name evidence="3" type="ORF">BOKJ2_LOCUS7493</name>
</gene>